<keyword evidence="5" id="KW-0413">Isomerase</keyword>
<evidence type="ECO:0000256" key="1">
    <source>
        <dbReference type="ARBA" id="ARBA00005446"/>
    </source>
</evidence>
<proteinExistence type="inferred from homology"/>
<reference evidence="10 11" key="1">
    <citation type="submission" date="2014-05" db="EMBL/GenBank/DDBJ databases">
        <title>De novo Genome Sequence of Spirocheata sp.</title>
        <authorList>
            <person name="Shivani Y."/>
            <person name="Subhash Y."/>
            <person name="Tushar L."/>
            <person name="Sasikala C."/>
            <person name="Ramana C.V."/>
        </authorList>
    </citation>
    <scope>NUCLEOTIDE SEQUENCE [LARGE SCALE GENOMIC DNA]</scope>
    <source>
        <strain evidence="10 11">JC230</strain>
    </source>
</reference>
<feature type="domain" description="Helicase C-terminal" evidence="9">
    <location>
        <begin position="204"/>
        <end position="395"/>
    </location>
</feature>
<dbReference type="GO" id="GO:0005524">
    <property type="term" value="F:ATP binding"/>
    <property type="evidence" value="ECO:0007669"/>
    <property type="project" value="UniProtKB-KW"/>
</dbReference>
<gene>
    <name evidence="10" type="ORF">DC28_11685</name>
</gene>
<dbReference type="EMBL" id="JNUP01000066">
    <property type="protein sequence ID" value="KGE71442.1"/>
    <property type="molecule type" value="Genomic_DNA"/>
</dbReference>
<protein>
    <recommendedName>
        <fullName evidence="7">DNA 3'-5' helicase</fullName>
        <ecNumber evidence="7">5.6.2.4</ecNumber>
    </recommendedName>
</protein>
<dbReference type="Pfam" id="PF00270">
    <property type="entry name" value="DEAD"/>
    <property type="match status" value="1"/>
</dbReference>
<evidence type="ECO:0000313" key="11">
    <source>
        <dbReference type="Proteomes" id="UP000029692"/>
    </source>
</evidence>
<dbReference type="InterPro" id="IPR001650">
    <property type="entry name" value="Helicase_C-like"/>
</dbReference>
<dbReference type="GO" id="GO:0006310">
    <property type="term" value="P:DNA recombination"/>
    <property type="evidence" value="ECO:0007669"/>
    <property type="project" value="TreeGrafter"/>
</dbReference>
<dbReference type="PROSITE" id="PS51194">
    <property type="entry name" value="HELICASE_CTER"/>
    <property type="match status" value="1"/>
</dbReference>
<dbReference type="PANTHER" id="PTHR13710:SF105">
    <property type="entry name" value="ATP-DEPENDENT DNA HELICASE Q1"/>
    <property type="match status" value="1"/>
</dbReference>
<keyword evidence="2" id="KW-0547">Nucleotide-binding</keyword>
<comment type="catalytic activity">
    <reaction evidence="6">
        <text>Couples ATP hydrolysis with the unwinding of duplex DNA by translocating in the 3'-5' direction.</text>
        <dbReference type="EC" id="5.6.2.4"/>
    </reaction>
</comment>
<dbReference type="EC" id="5.6.2.4" evidence="7"/>
<evidence type="ECO:0000313" key="10">
    <source>
        <dbReference type="EMBL" id="KGE71442.1"/>
    </source>
</evidence>
<evidence type="ECO:0000256" key="5">
    <source>
        <dbReference type="ARBA" id="ARBA00023235"/>
    </source>
</evidence>
<dbReference type="eggNOG" id="COG0514">
    <property type="taxonomic scope" value="Bacteria"/>
</dbReference>
<comment type="caution">
    <text evidence="10">The sequence shown here is derived from an EMBL/GenBank/DDBJ whole genome shotgun (WGS) entry which is preliminary data.</text>
</comment>
<dbReference type="SMART" id="SM00490">
    <property type="entry name" value="HELICc"/>
    <property type="match status" value="1"/>
</dbReference>
<dbReference type="InterPro" id="IPR011545">
    <property type="entry name" value="DEAD/DEAH_box_helicase_dom"/>
</dbReference>
<dbReference type="Gene3D" id="3.40.50.300">
    <property type="entry name" value="P-loop containing nucleotide triphosphate hydrolases"/>
    <property type="match status" value="2"/>
</dbReference>
<comment type="similarity">
    <text evidence="1">Belongs to the helicase family. RecQ subfamily.</text>
</comment>
<evidence type="ECO:0000256" key="2">
    <source>
        <dbReference type="ARBA" id="ARBA00022741"/>
    </source>
</evidence>
<name>A0A098QY76_9SPIO</name>
<evidence type="ECO:0000256" key="6">
    <source>
        <dbReference type="ARBA" id="ARBA00034617"/>
    </source>
</evidence>
<dbReference type="AlphaFoldDB" id="A0A098QY76"/>
<dbReference type="InterPro" id="IPR027417">
    <property type="entry name" value="P-loop_NTPase"/>
</dbReference>
<keyword evidence="4" id="KW-0238">DNA-binding</keyword>
<keyword evidence="3" id="KW-0067">ATP-binding</keyword>
<dbReference type="STRING" id="1480694.DC28_11685"/>
<dbReference type="Proteomes" id="UP000029692">
    <property type="component" value="Unassembled WGS sequence"/>
</dbReference>
<dbReference type="SMART" id="SM00487">
    <property type="entry name" value="DEXDc"/>
    <property type="match status" value="1"/>
</dbReference>
<dbReference type="PANTHER" id="PTHR13710">
    <property type="entry name" value="DNA HELICASE RECQ FAMILY MEMBER"/>
    <property type="match status" value="1"/>
</dbReference>
<dbReference type="SUPFAM" id="SSF52540">
    <property type="entry name" value="P-loop containing nucleoside triphosphate hydrolases"/>
    <property type="match status" value="1"/>
</dbReference>
<sequence length="492" mass="55404">MGLLDSQEAAESVLCLFPTGMGKTLCFMGPLAFSPGISVVVYPLNALLHDQQRRFQSLGIPALVLQGGQTSQERRAILAELEQSPQMVILTNPETLLSPALDSWWTRVQIKNLVVDEVHLVDQWGADFRPLFRELGEFRRFWGIPCLGAFSATVSDQSLTVLKDCLFSGDMLRIIRAPLDRPNIYFSALPCYSSLEILPLLFSPLASLFDMTALEQPAIIFTPTRKSAERCALYLRQWIRIWGRLFIDDSGNPISPPWRPEDCQAYHAGLTKDERCRLEAWFFKQETGILSATCAYGTGIDKPNIRTVVHLTAPRDPQAYVQESGRGGRDGKPALALLLLEPGAPNWTLDYSRADQCRRAWLTAQLSDDLEGCAGCDSCDERQEYTVPLEWRLIEPLFSVLGSKPTEQQIHSCIVSGFLAGVLQGTETKLRTLLAIRLLQQLPWPTIRQWLRLASEDGFLKRVQYPWARLFPGVSVRYNVNHGKTRIFGHRN</sequence>
<dbReference type="RefSeq" id="WP_238565807.1">
    <property type="nucleotide sequence ID" value="NZ_JNUP01000066.1"/>
</dbReference>
<evidence type="ECO:0000259" key="8">
    <source>
        <dbReference type="PROSITE" id="PS51192"/>
    </source>
</evidence>
<dbReference type="GO" id="GO:0005694">
    <property type="term" value="C:chromosome"/>
    <property type="evidence" value="ECO:0007669"/>
    <property type="project" value="TreeGrafter"/>
</dbReference>
<evidence type="ECO:0000256" key="3">
    <source>
        <dbReference type="ARBA" id="ARBA00022840"/>
    </source>
</evidence>
<organism evidence="10 11">
    <name type="scientific">Spirochaeta lutea</name>
    <dbReference type="NCBI Taxonomy" id="1480694"/>
    <lineage>
        <taxon>Bacteria</taxon>
        <taxon>Pseudomonadati</taxon>
        <taxon>Spirochaetota</taxon>
        <taxon>Spirochaetia</taxon>
        <taxon>Spirochaetales</taxon>
        <taxon>Spirochaetaceae</taxon>
        <taxon>Spirochaeta</taxon>
    </lineage>
</organism>
<dbReference type="GO" id="GO:0003677">
    <property type="term" value="F:DNA binding"/>
    <property type="evidence" value="ECO:0007669"/>
    <property type="project" value="UniProtKB-KW"/>
</dbReference>
<dbReference type="GO" id="GO:0009378">
    <property type="term" value="F:four-way junction helicase activity"/>
    <property type="evidence" value="ECO:0007669"/>
    <property type="project" value="TreeGrafter"/>
</dbReference>
<dbReference type="PROSITE" id="PS51192">
    <property type="entry name" value="HELICASE_ATP_BIND_1"/>
    <property type="match status" value="1"/>
</dbReference>
<dbReference type="GO" id="GO:0043138">
    <property type="term" value="F:3'-5' DNA helicase activity"/>
    <property type="evidence" value="ECO:0007669"/>
    <property type="project" value="UniProtKB-EC"/>
</dbReference>
<dbReference type="Pfam" id="PF00271">
    <property type="entry name" value="Helicase_C"/>
    <property type="match status" value="1"/>
</dbReference>
<dbReference type="GO" id="GO:0006281">
    <property type="term" value="P:DNA repair"/>
    <property type="evidence" value="ECO:0007669"/>
    <property type="project" value="TreeGrafter"/>
</dbReference>
<feature type="domain" description="Helicase ATP-binding" evidence="8">
    <location>
        <begin position="4"/>
        <end position="172"/>
    </location>
</feature>
<evidence type="ECO:0000256" key="4">
    <source>
        <dbReference type="ARBA" id="ARBA00023125"/>
    </source>
</evidence>
<keyword evidence="11" id="KW-1185">Reference proteome</keyword>
<dbReference type="InterPro" id="IPR014001">
    <property type="entry name" value="Helicase_ATP-bd"/>
</dbReference>
<accession>A0A098QY76</accession>
<evidence type="ECO:0000256" key="7">
    <source>
        <dbReference type="ARBA" id="ARBA00034808"/>
    </source>
</evidence>
<dbReference type="GO" id="GO:0005737">
    <property type="term" value="C:cytoplasm"/>
    <property type="evidence" value="ECO:0007669"/>
    <property type="project" value="TreeGrafter"/>
</dbReference>
<evidence type="ECO:0000259" key="9">
    <source>
        <dbReference type="PROSITE" id="PS51194"/>
    </source>
</evidence>